<accession>A0A3S3YZB7</accession>
<dbReference type="InterPro" id="IPR025667">
    <property type="entry name" value="SprB_repeat"/>
</dbReference>
<dbReference type="OrthoDB" id="635358at2"/>
<name>A0A3S3YZB7_9SPHI</name>
<dbReference type="RefSeq" id="WP_128535511.1">
    <property type="nucleotide sequence ID" value="NZ_SBIW01000008.1"/>
</dbReference>
<dbReference type="SUPFAM" id="SSF51126">
    <property type="entry name" value="Pectin lyase-like"/>
    <property type="match status" value="1"/>
</dbReference>
<organism evidence="2 3">
    <name type="scientific">Mucilaginibacter gilvus</name>
    <dbReference type="NCBI Taxonomy" id="2305909"/>
    <lineage>
        <taxon>Bacteria</taxon>
        <taxon>Pseudomonadati</taxon>
        <taxon>Bacteroidota</taxon>
        <taxon>Sphingobacteriia</taxon>
        <taxon>Sphingobacteriales</taxon>
        <taxon>Sphingobacteriaceae</taxon>
        <taxon>Mucilaginibacter</taxon>
    </lineage>
</organism>
<dbReference type="Proteomes" id="UP000286701">
    <property type="component" value="Unassembled WGS sequence"/>
</dbReference>
<dbReference type="Gene3D" id="2.60.40.10">
    <property type="entry name" value="Immunoglobulins"/>
    <property type="match status" value="1"/>
</dbReference>
<keyword evidence="3" id="KW-1185">Reference proteome</keyword>
<evidence type="ECO:0000313" key="3">
    <source>
        <dbReference type="Proteomes" id="UP000286701"/>
    </source>
</evidence>
<dbReference type="NCBIfam" id="TIGR04131">
    <property type="entry name" value="Bac_Flav_CTERM"/>
    <property type="match status" value="1"/>
</dbReference>
<dbReference type="Pfam" id="PF13573">
    <property type="entry name" value="SprB"/>
    <property type="match status" value="1"/>
</dbReference>
<gene>
    <name evidence="2" type="ORF">EPL05_18725</name>
</gene>
<dbReference type="AlphaFoldDB" id="A0A3S3YZB7"/>
<reference evidence="2 3" key="1">
    <citation type="submission" date="2019-01" db="EMBL/GenBank/DDBJ databases">
        <title>Mucilaginibacter antarcticum sp. nov., isolated from antarctic soil.</title>
        <authorList>
            <person name="Yan Y.-Q."/>
            <person name="Du Z.-J."/>
        </authorList>
    </citation>
    <scope>NUCLEOTIDE SEQUENCE [LARGE SCALE GENOMIC DNA]</scope>
    <source>
        <strain evidence="2 3">F01003</strain>
    </source>
</reference>
<keyword evidence="1" id="KW-0732">Signal</keyword>
<feature type="chain" id="PRO_5018712239" evidence="1">
    <location>
        <begin position="22"/>
        <end position="1221"/>
    </location>
</feature>
<proteinExistence type="predicted"/>
<sequence>MFGRRVLLFLLVVFLSAKVHAEVFTVTSNADSGPGTLREALTLAAANGSAEKDFIYFNLPDVSEAGRMITLDTQLPFLSSNLAIDGSTQPGNKIGISDTKIILKEKQVTGTTFSGFYGKSVSNIEIYSIYFSNFFEFSSSFAINIWDSNNILIGSPGKGNAFGFLDTGIFIIRANFTKISSNIFGLDLNTSQPAYATYSSNLRVYASNPVIIGGDTQTEGNIFAFGAYDRPSIVTGFDANTGGTAPVANVVIKNNMFGFKTSAGNFPGSFTFSAIKNLFVDKNIYNYGAINQITDVSDMLLIRGNKTNLDVALQPDLQSISNTPFYLYSVTNAVIGGPATEDANIIDNSAYGNYNFPAVYTNYCDKIRLQRNSFSCKTTAESYTVNTPLVALPIISITNIVNNIITGTATPGAEVEIFSDSQCQLCEPTHYLASVTADANGAWQYLTTNQSIGYTASATINGRTSTFAKVAYDGANIVLNNPSCGNNNGSIKGLKLANFTRIEWKKTDGTIVGTTLDVTGLQPGSYTFTAYLSDKCSITGPVYTLVEATPIINSSLVNVSPNTCDNNNGAIMGLYIQNSSDVNIKSTIWQNQNTDIAGQTLNLINVPSGNYTLTVTTVDNCAVTYGPIPIKNDIGPNIDESNTNITPTKCYEAIGAITGITATGTGTLNYNWKNEQNSVVSTTRNLTGQPPGKYILSVTDESSCGAVYSTQREIPSVNDIAIDIVTRVVTNATCENGDGSIKNVTVTATGAPFTYVWTNERNEVKGNLKDLSFVQAGTYTLTVSGGSLCTPVQSDPIVVGSDDGVQLIRGANYKQKTDFCGKNTGEITGLEAPAATTFLWLNTDNNTTAGHSLNLVGVAGGHYRLTYSNTTCSNYSDFEILSGEATIFTGFIATPTKSCYALNNGSISLNTDNAPEQPITYRWINAQGKDVAFAKIANGLSPGKYKVILTNQNNCPYIYPEEFTVGEYPQLVAKPGTPTNIQCGVGTGSISASVFTGGSSNYTYQWHDEAGNALPGQTSSSINNLAKGKYRLHVEDGTCAPGELDFEIKDESVTPTTPEAKDIKVYGNGNGTIVVTAPFETAIYRLYNTQNSPDAIAEVRGGKFNVTVTESRSYFITLAYGYCESARREVKVTVVTSGITNTITPNGDGINDYWNLAAISDYPTAAINIYTRYGQPVYQSVGYAKPFDGTNKGKQLPAGVYYYVIDLKDRNILSGYITIIR</sequence>
<dbReference type="InterPro" id="IPR013783">
    <property type="entry name" value="Ig-like_fold"/>
</dbReference>
<dbReference type="EMBL" id="SBIW01000008">
    <property type="protein sequence ID" value="RWY49439.1"/>
    <property type="molecule type" value="Genomic_DNA"/>
</dbReference>
<protein>
    <submittedName>
        <fullName evidence="2">Gliding motility-associated C-terminal domain-containing protein</fullName>
    </submittedName>
</protein>
<dbReference type="InterPro" id="IPR026341">
    <property type="entry name" value="T9SS_type_B"/>
</dbReference>
<dbReference type="InterPro" id="IPR011050">
    <property type="entry name" value="Pectin_lyase_fold/virulence"/>
</dbReference>
<evidence type="ECO:0000256" key="1">
    <source>
        <dbReference type="SAM" id="SignalP"/>
    </source>
</evidence>
<comment type="caution">
    <text evidence="2">The sequence shown here is derived from an EMBL/GenBank/DDBJ whole genome shotgun (WGS) entry which is preliminary data.</text>
</comment>
<dbReference type="Pfam" id="PF13585">
    <property type="entry name" value="CHU_C"/>
    <property type="match status" value="1"/>
</dbReference>
<evidence type="ECO:0000313" key="2">
    <source>
        <dbReference type="EMBL" id="RWY49439.1"/>
    </source>
</evidence>
<feature type="signal peptide" evidence="1">
    <location>
        <begin position="1"/>
        <end position="21"/>
    </location>
</feature>